<dbReference type="InterPro" id="IPR036390">
    <property type="entry name" value="WH_DNA-bd_sf"/>
</dbReference>
<dbReference type="SUPFAM" id="SSF48008">
    <property type="entry name" value="GntR ligand-binding domain-like"/>
    <property type="match status" value="1"/>
</dbReference>
<evidence type="ECO:0000256" key="3">
    <source>
        <dbReference type="ARBA" id="ARBA00023163"/>
    </source>
</evidence>
<reference evidence="5 6" key="1">
    <citation type="submission" date="2017-07" db="EMBL/GenBank/DDBJ databases">
        <title>Amycolatopsis antarcticus sp. nov., isolated from the surface of an Antarcticus brown macroalga.</title>
        <authorList>
            <person name="Wang J."/>
            <person name="Leiva S."/>
            <person name="Huang J."/>
            <person name="Huang Y."/>
        </authorList>
    </citation>
    <scope>NUCLEOTIDE SEQUENCE [LARGE SCALE GENOMIC DNA]</scope>
    <source>
        <strain evidence="5 6">AU-G6</strain>
    </source>
</reference>
<dbReference type="PANTHER" id="PTHR43537">
    <property type="entry name" value="TRANSCRIPTIONAL REGULATOR, GNTR FAMILY"/>
    <property type="match status" value="1"/>
</dbReference>
<dbReference type="InterPro" id="IPR000524">
    <property type="entry name" value="Tscrpt_reg_HTH_GntR"/>
</dbReference>
<dbReference type="Pfam" id="PF00392">
    <property type="entry name" value="GntR"/>
    <property type="match status" value="1"/>
</dbReference>
<evidence type="ECO:0000256" key="2">
    <source>
        <dbReference type="ARBA" id="ARBA00023125"/>
    </source>
</evidence>
<keyword evidence="2" id="KW-0238">DNA-binding</keyword>
<sequence length="231" mass="25120">MLARLGTSIVEGTLPPGSVLRLEELQERFGASRTVAREVVRALETMGLTESRRRVGVTVRAPGHWNHYDPRLIRWQLDGRTRTEALRVLTELRRAVEPTAAGLAAHRATAAQRTRLRELGTLLATTAKARDLDTFLRHDVAFHHLLLTASGNPMFGQLSEVVREVLAGRTGHGLMPPEPEPEAVALHLEVAEAVHAGDAPRAERAMRDIVVQAGTEMNVLLDSAPGAPGGN</sequence>
<dbReference type="SUPFAM" id="SSF46785">
    <property type="entry name" value="Winged helix' DNA-binding domain"/>
    <property type="match status" value="1"/>
</dbReference>
<gene>
    <name evidence="5" type="ORF">CFN78_03295</name>
</gene>
<evidence type="ECO:0000256" key="1">
    <source>
        <dbReference type="ARBA" id="ARBA00023015"/>
    </source>
</evidence>
<dbReference type="Pfam" id="PF07729">
    <property type="entry name" value="FCD"/>
    <property type="match status" value="1"/>
</dbReference>
<evidence type="ECO:0000313" key="5">
    <source>
        <dbReference type="EMBL" id="OZM75344.1"/>
    </source>
</evidence>
<accession>A0A263D9Z8</accession>
<dbReference type="PANTHER" id="PTHR43537:SF44">
    <property type="entry name" value="GNTR FAMILY REGULATORY PROTEIN"/>
    <property type="match status" value="1"/>
</dbReference>
<dbReference type="SMART" id="SM00895">
    <property type="entry name" value="FCD"/>
    <property type="match status" value="1"/>
</dbReference>
<proteinExistence type="predicted"/>
<feature type="domain" description="HTH gntR-type" evidence="4">
    <location>
        <begin position="1"/>
        <end position="62"/>
    </location>
</feature>
<dbReference type="GO" id="GO:0003700">
    <property type="term" value="F:DNA-binding transcription factor activity"/>
    <property type="evidence" value="ECO:0007669"/>
    <property type="project" value="InterPro"/>
</dbReference>
<evidence type="ECO:0000313" key="6">
    <source>
        <dbReference type="Proteomes" id="UP000242444"/>
    </source>
</evidence>
<keyword evidence="1" id="KW-0805">Transcription regulation</keyword>
<keyword evidence="3" id="KW-0804">Transcription</keyword>
<dbReference type="SMART" id="SM00345">
    <property type="entry name" value="HTH_GNTR"/>
    <property type="match status" value="1"/>
</dbReference>
<evidence type="ECO:0000259" key="4">
    <source>
        <dbReference type="PROSITE" id="PS50949"/>
    </source>
</evidence>
<dbReference type="InterPro" id="IPR011711">
    <property type="entry name" value="GntR_C"/>
</dbReference>
<dbReference type="InParanoid" id="A0A263D9Z8"/>
<dbReference type="OrthoDB" id="4164516at2"/>
<dbReference type="InterPro" id="IPR008920">
    <property type="entry name" value="TF_FadR/GntR_C"/>
</dbReference>
<dbReference type="PROSITE" id="PS50949">
    <property type="entry name" value="HTH_GNTR"/>
    <property type="match status" value="1"/>
</dbReference>
<dbReference type="InterPro" id="IPR036388">
    <property type="entry name" value="WH-like_DNA-bd_sf"/>
</dbReference>
<dbReference type="AlphaFoldDB" id="A0A263D9Z8"/>
<comment type="caution">
    <text evidence="5">The sequence shown here is derived from an EMBL/GenBank/DDBJ whole genome shotgun (WGS) entry which is preliminary data.</text>
</comment>
<dbReference type="Gene3D" id="1.20.120.530">
    <property type="entry name" value="GntR ligand-binding domain-like"/>
    <property type="match status" value="1"/>
</dbReference>
<dbReference type="GO" id="GO:0003677">
    <property type="term" value="F:DNA binding"/>
    <property type="evidence" value="ECO:0007669"/>
    <property type="project" value="UniProtKB-KW"/>
</dbReference>
<organism evidence="5 6">
    <name type="scientific">Amycolatopsis antarctica</name>
    <dbReference type="NCBI Taxonomy" id="1854586"/>
    <lineage>
        <taxon>Bacteria</taxon>
        <taxon>Bacillati</taxon>
        <taxon>Actinomycetota</taxon>
        <taxon>Actinomycetes</taxon>
        <taxon>Pseudonocardiales</taxon>
        <taxon>Pseudonocardiaceae</taxon>
        <taxon>Amycolatopsis</taxon>
    </lineage>
</organism>
<dbReference type="Proteomes" id="UP000242444">
    <property type="component" value="Unassembled WGS sequence"/>
</dbReference>
<dbReference type="Gene3D" id="1.10.10.10">
    <property type="entry name" value="Winged helix-like DNA-binding domain superfamily/Winged helix DNA-binding domain"/>
    <property type="match status" value="1"/>
</dbReference>
<dbReference type="RefSeq" id="WP_094861122.1">
    <property type="nucleotide sequence ID" value="NZ_NKYE01000001.1"/>
</dbReference>
<name>A0A263D9Z8_9PSEU</name>
<keyword evidence="6" id="KW-1185">Reference proteome</keyword>
<protein>
    <submittedName>
        <fullName evidence="5">GntR family transcriptional regulator</fullName>
    </submittedName>
</protein>
<dbReference type="EMBL" id="NKYE01000001">
    <property type="protein sequence ID" value="OZM75344.1"/>
    <property type="molecule type" value="Genomic_DNA"/>
</dbReference>